<dbReference type="EMBL" id="JH712350">
    <property type="protein sequence ID" value="EFO25067.1"/>
    <property type="molecule type" value="Genomic_DNA"/>
</dbReference>
<protein>
    <submittedName>
        <fullName evidence="1">Uncharacterized protein</fullName>
    </submittedName>
</protein>
<dbReference type="AlphaFoldDB" id="A0A1S0U4R0"/>
<evidence type="ECO:0000313" key="1">
    <source>
        <dbReference type="EMBL" id="EFO25067.1"/>
    </source>
</evidence>
<dbReference type="InParanoid" id="A0A1S0U4R0"/>
<proteinExistence type="predicted"/>
<dbReference type="OrthoDB" id="5869390at2759"/>
<dbReference type="CTD" id="9940812"/>
<gene>
    <name evidence="1" type="ORF">LOAG_03424</name>
</gene>
<organism evidence="1">
    <name type="scientific">Loa loa</name>
    <name type="common">Eye worm</name>
    <name type="synonym">Filaria loa</name>
    <dbReference type="NCBI Taxonomy" id="7209"/>
    <lineage>
        <taxon>Eukaryota</taxon>
        <taxon>Metazoa</taxon>
        <taxon>Ecdysozoa</taxon>
        <taxon>Nematoda</taxon>
        <taxon>Chromadorea</taxon>
        <taxon>Rhabditida</taxon>
        <taxon>Spirurina</taxon>
        <taxon>Spiruromorpha</taxon>
        <taxon>Filarioidea</taxon>
        <taxon>Onchocercidae</taxon>
        <taxon>Loa</taxon>
    </lineage>
</organism>
<sequence length="190" mass="22097">TFKEISSSGWTRKNDKTFNQTTERIEGLNNAKKQTDYENNYYTTYHHQNLLSSGNFNTIYHHQTCTGRVLGHLRNGTIISVARKCEELDCDGTNVRLSGDHILEIIFLKNITGRFRNYGNYCVSKKSIGEIKSGHTVFQANRLSYARRFYNESIRKNIRYREYRQPNNRREKQIAQSMKPIMVDGTATGL</sequence>
<dbReference type="GeneID" id="9940812"/>
<dbReference type="RefSeq" id="XP_003139009.1">
    <property type="nucleotide sequence ID" value="XM_003138961.1"/>
</dbReference>
<feature type="non-terminal residue" evidence="1">
    <location>
        <position position="1"/>
    </location>
</feature>
<reference evidence="1" key="1">
    <citation type="submission" date="2012-04" db="EMBL/GenBank/DDBJ databases">
        <title>The Genome Sequence of Loa loa.</title>
        <authorList>
            <consortium name="The Broad Institute Genome Sequencing Platform"/>
            <consortium name="Broad Institute Genome Sequencing Center for Infectious Disease"/>
            <person name="Nutman T.B."/>
            <person name="Fink D.L."/>
            <person name="Russ C."/>
            <person name="Young S."/>
            <person name="Zeng Q."/>
            <person name="Gargeya S."/>
            <person name="Alvarado L."/>
            <person name="Berlin A."/>
            <person name="Chapman S.B."/>
            <person name="Chen Z."/>
            <person name="Freedman E."/>
            <person name="Gellesch M."/>
            <person name="Goldberg J."/>
            <person name="Griggs A."/>
            <person name="Gujja S."/>
            <person name="Heilman E.R."/>
            <person name="Heiman D."/>
            <person name="Howarth C."/>
            <person name="Mehta T."/>
            <person name="Neiman D."/>
            <person name="Pearson M."/>
            <person name="Roberts A."/>
            <person name="Saif S."/>
            <person name="Shea T."/>
            <person name="Shenoy N."/>
            <person name="Sisk P."/>
            <person name="Stolte C."/>
            <person name="Sykes S."/>
            <person name="White J."/>
            <person name="Yandava C."/>
            <person name="Haas B."/>
            <person name="Henn M.R."/>
            <person name="Nusbaum C."/>
            <person name="Birren B."/>
        </authorList>
    </citation>
    <scope>NUCLEOTIDE SEQUENCE [LARGE SCALE GENOMIC DNA]</scope>
</reference>
<name>A0A1S0U4R0_LOALO</name>
<dbReference type="KEGG" id="loa:LOAG_03424"/>
<accession>A0A1S0U4R0</accession>
<dbReference type="OMA" id="DIRYRNY"/>